<proteinExistence type="predicted"/>
<keyword evidence="4" id="KW-1185">Reference proteome</keyword>
<organism evidence="3 4">
    <name type="scientific">Nitrosomonas supralitoralis</name>
    <dbReference type="NCBI Taxonomy" id="2116706"/>
    <lineage>
        <taxon>Bacteria</taxon>
        <taxon>Pseudomonadati</taxon>
        <taxon>Pseudomonadota</taxon>
        <taxon>Betaproteobacteria</taxon>
        <taxon>Nitrosomonadales</taxon>
        <taxon>Nitrosomonadaceae</taxon>
        <taxon>Nitrosomonas</taxon>
    </lineage>
</organism>
<dbReference type="PANTHER" id="PTHR12526:SF630">
    <property type="entry name" value="GLYCOSYLTRANSFERASE"/>
    <property type="match status" value="1"/>
</dbReference>
<dbReference type="Proteomes" id="UP000241912">
    <property type="component" value="Unassembled WGS sequence"/>
</dbReference>
<dbReference type="SUPFAM" id="SSF53756">
    <property type="entry name" value="UDP-Glycosyltransferase/glycogen phosphorylase"/>
    <property type="match status" value="1"/>
</dbReference>
<dbReference type="EMBL" id="PXXU01000011">
    <property type="protein sequence ID" value="PSJ17971.1"/>
    <property type="molecule type" value="Genomic_DNA"/>
</dbReference>
<dbReference type="InterPro" id="IPR001296">
    <property type="entry name" value="Glyco_trans_1"/>
</dbReference>
<dbReference type="GO" id="GO:0016757">
    <property type="term" value="F:glycosyltransferase activity"/>
    <property type="evidence" value="ECO:0007669"/>
    <property type="project" value="InterPro"/>
</dbReference>
<evidence type="ECO:0000259" key="1">
    <source>
        <dbReference type="Pfam" id="PF00534"/>
    </source>
</evidence>
<dbReference type="RefSeq" id="WP_106706285.1">
    <property type="nucleotide sequence ID" value="NZ_PXXU01000011.1"/>
</dbReference>
<evidence type="ECO:0000313" key="4">
    <source>
        <dbReference type="Proteomes" id="UP000241912"/>
    </source>
</evidence>
<dbReference type="InterPro" id="IPR028098">
    <property type="entry name" value="Glyco_trans_4-like_N"/>
</dbReference>
<sequence>MKIIFLTSSLGAGGAERVATTLCNTWAARGDRVILVPTFSGGGRPFYEISNDVELIYLADLIGSTGKSLLNYIKRLLALRRLIDTEKPDVVISFLPNVNVAAILSAFHLSVPVICCERRDPSSQPTTSFWELACRITYRFADMVVVQTEAACNSIDGIYPGIKCVRTMANPLPDEILQIEWGAQDKVRKSLLSIGRLSSGKQVDKSVSAFSKVASVYPDWDLHIYGDGKVRDELQSQIYLLGLQDRVFLLGRTTSPWLIMEGADAFVMTSKYEGFPNALLEAMGVGLACVVFDCPSGPRDITRDGQDAFLVPLDDETMLEATLRELMGNEALRTQMGRQARDSVIARYSLSSVIVKWDSLFNELGVFP</sequence>
<feature type="domain" description="Glycosyl transferase family 1" evidence="1">
    <location>
        <begin position="187"/>
        <end position="342"/>
    </location>
</feature>
<dbReference type="Pfam" id="PF13439">
    <property type="entry name" value="Glyco_transf_4"/>
    <property type="match status" value="1"/>
</dbReference>
<evidence type="ECO:0000259" key="2">
    <source>
        <dbReference type="Pfam" id="PF13439"/>
    </source>
</evidence>
<protein>
    <submittedName>
        <fullName evidence="3">Glycosyl transferase</fullName>
    </submittedName>
</protein>
<reference evidence="3 4" key="1">
    <citation type="submission" date="2018-03" db="EMBL/GenBank/DDBJ databases">
        <title>Draft genome of Nitrosomonas supralitoralis APG5.</title>
        <authorList>
            <person name="Urakawa H."/>
            <person name="Lopez J.V."/>
        </authorList>
    </citation>
    <scope>NUCLEOTIDE SEQUENCE [LARGE SCALE GENOMIC DNA]</scope>
    <source>
        <strain evidence="3 4">APG5</strain>
    </source>
</reference>
<dbReference type="AlphaFoldDB" id="A0A2P7NWY7"/>
<feature type="domain" description="Glycosyltransferase subfamily 4-like N-terminal" evidence="2">
    <location>
        <begin position="13"/>
        <end position="154"/>
    </location>
</feature>
<dbReference type="PANTHER" id="PTHR12526">
    <property type="entry name" value="GLYCOSYLTRANSFERASE"/>
    <property type="match status" value="1"/>
</dbReference>
<gene>
    <name evidence="3" type="ORF">C7H79_05485</name>
</gene>
<accession>A0A2P7NWY7</accession>
<dbReference type="CDD" id="cd03820">
    <property type="entry name" value="GT4_AmsD-like"/>
    <property type="match status" value="1"/>
</dbReference>
<comment type="caution">
    <text evidence="3">The sequence shown here is derived from an EMBL/GenBank/DDBJ whole genome shotgun (WGS) entry which is preliminary data.</text>
</comment>
<keyword evidence="3" id="KW-0808">Transferase</keyword>
<evidence type="ECO:0000313" key="3">
    <source>
        <dbReference type="EMBL" id="PSJ17971.1"/>
    </source>
</evidence>
<dbReference type="Pfam" id="PF00534">
    <property type="entry name" value="Glycos_transf_1"/>
    <property type="match status" value="1"/>
</dbReference>
<dbReference type="Gene3D" id="3.40.50.2000">
    <property type="entry name" value="Glycogen Phosphorylase B"/>
    <property type="match status" value="2"/>
</dbReference>
<dbReference type="OrthoDB" id="9775208at2"/>
<name>A0A2P7NWY7_9PROT</name>